<keyword evidence="2" id="KW-0418">Kinase</keyword>
<dbReference type="EMBL" id="BEGY01000034">
    <property type="protein sequence ID" value="GAX78658.1"/>
    <property type="molecule type" value="Genomic_DNA"/>
</dbReference>
<dbReference type="PANTHER" id="PTHR42774">
    <property type="entry name" value="PHOSPHOTRANSFERASE SYSTEM TRANSPORT PROTEIN"/>
    <property type="match status" value="1"/>
</dbReference>
<dbReference type="Pfam" id="PF00294">
    <property type="entry name" value="PfkB"/>
    <property type="match status" value="2"/>
</dbReference>
<dbReference type="InterPro" id="IPR002139">
    <property type="entry name" value="Ribo/fructo_kinase"/>
</dbReference>
<gene>
    <name evidence="5" type="ORF">CEUSTIGMA_g6096.t1</name>
</gene>
<evidence type="ECO:0000256" key="1">
    <source>
        <dbReference type="ARBA" id="ARBA00022679"/>
    </source>
</evidence>
<feature type="region of interest" description="Disordered" evidence="3">
    <location>
        <begin position="319"/>
        <end position="378"/>
    </location>
</feature>
<proteinExistence type="predicted"/>
<name>A0A250X6F7_9CHLO</name>
<feature type="compositionally biased region" description="Basic and acidic residues" evidence="3">
    <location>
        <begin position="319"/>
        <end position="374"/>
    </location>
</feature>
<comment type="caution">
    <text evidence="5">The sequence shown here is derived from an EMBL/GenBank/DDBJ whole genome shotgun (WGS) entry which is preliminary data.</text>
</comment>
<evidence type="ECO:0000259" key="4">
    <source>
        <dbReference type="Pfam" id="PF00294"/>
    </source>
</evidence>
<dbReference type="PANTHER" id="PTHR42774:SF3">
    <property type="entry name" value="KETOHEXOKINASE"/>
    <property type="match status" value="1"/>
</dbReference>
<accession>A0A250X6F7</accession>
<dbReference type="InterPro" id="IPR052562">
    <property type="entry name" value="Ketohexokinase-related"/>
</dbReference>
<dbReference type="SUPFAM" id="SSF53613">
    <property type="entry name" value="Ribokinase-like"/>
    <property type="match status" value="2"/>
</dbReference>
<dbReference type="PRINTS" id="PR00990">
    <property type="entry name" value="RIBOKINASE"/>
</dbReference>
<feature type="domain" description="Carbohydrate kinase PfkB" evidence="4">
    <location>
        <begin position="73"/>
        <end position="296"/>
    </location>
</feature>
<feature type="domain" description="Carbohydrate kinase PfkB" evidence="4">
    <location>
        <begin position="560"/>
        <end position="616"/>
    </location>
</feature>
<protein>
    <recommendedName>
        <fullName evidence="4">Carbohydrate kinase PfkB domain-containing protein</fullName>
    </recommendedName>
</protein>
<evidence type="ECO:0000313" key="5">
    <source>
        <dbReference type="EMBL" id="GAX78658.1"/>
    </source>
</evidence>
<dbReference type="STRING" id="1157962.A0A250X6F7"/>
<dbReference type="InterPro" id="IPR029056">
    <property type="entry name" value="Ribokinase-like"/>
</dbReference>
<evidence type="ECO:0000313" key="6">
    <source>
        <dbReference type="Proteomes" id="UP000232323"/>
    </source>
</evidence>
<dbReference type="OrthoDB" id="204058at2759"/>
<dbReference type="Proteomes" id="UP000232323">
    <property type="component" value="Unassembled WGS sequence"/>
</dbReference>
<evidence type="ECO:0000256" key="2">
    <source>
        <dbReference type="ARBA" id="ARBA00022777"/>
    </source>
</evidence>
<dbReference type="AlphaFoldDB" id="A0A250X6F7"/>
<keyword evidence="6" id="KW-1185">Reference proteome</keyword>
<dbReference type="GO" id="GO:0016301">
    <property type="term" value="F:kinase activity"/>
    <property type="evidence" value="ECO:0007669"/>
    <property type="project" value="UniProtKB-KW"/>
</dbReference>
<dbReference type="InterPro" id="IPR011611">
    <property type="entry name" value="PfkB_dom"/>
</dbReference>
<dbReference type="Gene3D" id="3.40.1190.20">
    <property type="match status" value="2"/>
</dbReference>
<organism evidence="5 6">
    <name type="scientific">Chlamydomonas eustigma</name>
    <dbReference type="NCBI Taxonomy" id="1157962"/>
    <lineage>
        <taxon>Eukaryota</taxon>
        <taxon>Viridiplantae</taxon>
        <taxon>Chlorophyta</taxon>
        <taxon>core chlorophytes</taxon>
        <taxon>Chlorophyceae</taxon>
        <taxon>CS clade</taxon>
        <taxon>Chlamydomonadales</taxon>
        <taxon>Chlamydomonadaceae</taxon>
        <taxon>Chlamydomonas</taxon>
    </lineage>
</organism>
<sequence>MIHESSAASQLKGASMNHEISRLSQKLTNLRCVHELISVKAHHKACFRIPARGNSVRTRASSGMISSGRILGMGSCCVDYLAAVKTFPCPDEKLRTDALEVQGGGNCANALTAAARLGLSTTLVSKIGGDSLGDGIIRELAEDGVDTAYTIRAPGYPSPFTYIIVDKSGGTRTCIHTPGAVYQPEEIPAELLDPAFLKSHFSLVYFDGRLTEAAVLLASAARSAGVPILVEAERLRPGLEQLLSMADYVVTSTQFPTDWTGQAALGDALAQLWSRLPKARFIVTTLGSRGSVMLCKEEHLTGEGIVTCRLQQQQTQLYNEDKDVRGESDHDRSSADREHYEGRDSHEDKDVRGESDHDLRSTDREHYEGRDSHDTSAGVLWTSSVESATASNGEPGSSLNDVLSLLESELSVLQDRTFRTLQSKDNELCDNLPHCVSGKGVNIRAGLAVMAGGIPFGVLEQVRIMVGEEMESKAQVQKSIQASADRAAALNGDDGSSTDRYKMMMSSGLVAEGPTQVAGSTTTTGSAALVSSFPLLSTGSATAGITVTAGVRVVRASAAALLPEDVLDTTGAGDAFIGSLLYGLVKGLSAPKMLQLAGLVAACKCTDVGARSGLPQKKNIHESLLS</sequence>
<reference evidence="5 6" key="1">
    <citation type="submission" date="2017-08" db="EMBL/GenBank/DDBJ databases">
        <title>Acidophilic green algal genome provides insights into adaptation to an acidic environment.</title>
        <authorList>
            <person name="Hirooka S."/>
            <person name="Hirose Y."/>
            <person name="Kanesaki Y."/>
            <person name="Higuchi S."/>
            <person name="Fujiwara T."/>
            <person name="Onuma R."/>
            <person name="Era A."/>
            <person name="Ohbayashi R."/>
            <person name="Uzuka A."/>
            <person name="Nozaki H."/>
            <person name="Yoshikawa H."/>
            <person name="Miyagishima S.Y."/>
        </authorList>
    </citation>
    <scope>NUCLEOTIDE SEQUENCE [LARGE SCALE GENOMIC DNA]</scope>
    <source>
        <strain evidence="5 6">NIES-2499</strain>
    </source>
</reference>
<evidence type="ECO:0000256" key="3">
    <source>
        <dbReference type="SAM" id="MobiDB-lite"/>
    </source>
</evidence>
<keyword evidence="1" id="KW-0808">Transferase</keyword>